<organism evidence="1 2">
    <name type="scientific">Periconia digitata</name>
    <dbReference type="NCBI Taxonomy" id="1303443"/>
    <lineage>
        <taxon>Eukaryota</taxon>
        <taxon>Fungi</taxon>
        <taxon>Dikarya</taxon>
        <taxon>Ascomycota</taxon>
        <taxon>Pezizomycotina</taxon>
        <taxon>Dothideomycetes</taxon>
        <taxon>Pleosporomycetidae</taxon>
        <taxon>Pleosporales</taxon>
        <taxon>Massarineae</taxon>
        <taxon>Periconiaceae</taxon>
        <taxon>Periconia</taxon>
    </lineage>
</organism>
<sequence>MIFLEIQETVVEFPQPSAGIKIEMAFDSEESNDAANNEEHRMLSGELRQRITEWLGCDDEDNTGSSRSSHRQFDL</sequence>
<dbReference type="Proteomes" id="UP001152607">
    <property type="component" value="Unassembled WGS sequence"/>
</dbReference>
<evidence type="ECO:0000313" key="2">
    <source>
        <dbReference type="Proteomes" id="UP001152607"/>
    </source>
</evidence>
<protein>
    <submittedName>
        <fullName evidence="1">Uncharacterized protein</fullName>
    </submittedName>
</protein>
<keyword evidence="2" id="KW-1185">Reference proteome</keyword>
<dbReference type="EMBL" id="CAOQHR010000007">
    <property type="protein sequence ID" value="CAI6337916.1"/>
    <property type="molecule type" value="Genomic_DNA"/>
</dbReference>
<name>A0A9W4UN55_9PLEO</name>
<comment type="caution">
    <text evidence="1">The sequence shown here is derived from an EMBL/GenBank/DDBJ whole genome shotgun (WGS) entry which is preliminary data.</text>
</comment>
<accession>A0A9W4UN55</accession>
<dbReference type="AlphaFoldDB" id="A0A9W4UN55"/>
<gene>
    <name evidence="1" type="ORF">PDIGIT_LOCUS11035</name>
</gene>
<evidence type="ECO:0000313" key="1">
    <source>
        <dbReference type="EMBL" id="CAI6337916.1"/>
    </source>
</evidence>
<proteinExistence type="predicted"/>
<reference evidence="1" key="1">
    <citation type="submission" date="2023-01" db="EMBL/GenBank/DDBJ databases">
        <authorList>
            <person name="Van Ghelder C."/>
            <person name="Rancurel C."/>
        </authorList>
    </citation>
    <scope>NUCLEOTIDE SEQUENCE</scope>
    <source>
        <strain evidence="1">CNCM I-4278</strain>
    </source>
</reference>